<feature type="transmembrane region" description="Helical" evidence="1">
    <location>
        <begin position="16"/>
        <end position="37"/>
    </location>
</feature>
<dbReference type="EMBL" id="HBUF01236975">
    <property type="protein sequence ID" value="CAG6675539.1"/>
    <property type="molecule type" value="Transcribed_RNA"/>
</dbReference>
<reference evidence="2" key="1">
    <citation type="submission" date="2021-05" db="EMBL/GenBank/DDBJ databases">
        <authorList>
            <person name="Alioto T."/>
            <person name="Alioto T."/>
            <person name="Gomez Garrido J."/>
        </authorList>
    </citation>
    <scope>NUCLEOTIDE SEQUENCE</scope>
</reference>
<keyword evidence="1" id="KW-0812">Transmembrane</keyword>
<keyword evidence="1" id="KW-0472">Membrane</keyword>
<proteinExistence type="predicted"/>
<name>A0A8D8SX62_9HEMI</name>
<evidence type="ECO:0000256" key="1">
    <source>
        <dbReference type="SAM" id="Phobius"/>
    </source>
</evidence>
<protein>
    <submittedName>
        <fullName evidence="2">Uncharacterized protein</fullName>
    </submittedName>
</protein>
<evidence type="ECO:0000313" key="2">
    <source>
        <dbReference type="EMBL" id="CAG6675539.1"/>
    </source>
</evidence>
<dbReference type="AlphaFoldDB" id="A0A8D8SX62"/>
<sequence>MYPSNTLFKLHKMCCFIFLINIRFIYLIFGTVFKIILSHLKHNKKIALTNYERKKCIAVPNPTKHTELVNYRTSKIRIRTFLGIGPNKGNLPRDTKEKK</sequence>
<accession>A0A8D8SX62</accession>
<organism evidence="2">
    <name type="scientific">Cacopsylla melanoneura</name>
    <dbReference type="NCBI Taxonomy" id="428564"/>
    <lineage>
        <taxon>Eukaryota</taxon>
        <taxon>Metazoa</taxon>
        <taxon>Ecdysozoa</taxon>
        <taxon>Arthropoda</taxon>
        <taxon>Hexapoda</taxon>
        <taxon>Insecta</taxon>
        <taxon>Pterygota</taxon>
        <taxon>Neoptera</taxon>
        <taxon>Paraneoptera</taxon>
        <taxon>Hemiptera</taxon>
        <taxon>Sternorrhyncha</taxon>
        <taxon>Psylloidea</taxon>
        <taxon>Psyllidae</taxon>
        <taxon>Psyllinae</taxon>
        <taxon>Cacopsylla</taxon>
    </lineage>
</organism>
<keyword evidence="1" id="KW-1133">Transmembrane helix</keyword>